<dbReference type="RefSeq" id="WP_211909751.1">
    <property type="nucleotide sequence ID" value="NZ_CP036498.1"/>
</dbReference>
<proteinExistence type="predicted"/>
<dbReference type="InterPro" id="IPR036696">
    <property type="entry name" value="YdfO-like_sf"/>
</dbReference>
<gene>
    <name evidence="1" type="ORF">RPMA_21605</name>
</gene>
<dbReference type="Pfam" id="PF07166">
    <property type="entry name" value="DUF1398"/>
    <property type="match status" value="1"/>
</dbReference>
<name>A0ABX8AFG1_9BRAD</name>
<dbReference type="EMBL" id="CP036498">
    <property type="protein sequence ID" value="QUS41148.1"/>
    <property type="molecule type" value="Genomic_DNA"/>
</dbReference>
<protein>
    <submittedName>
        <fullName evidence="1">DUF1398 domain-containing protein</fullName>
    </submittedName>
</protein>
<evidence type="ECO:0000313" key="2">
    <source>
        <dbReference type="Proteomes" id="UP000682843"/>
    </source>
</evidence>
<keyword evidence="2" id="KW-1185">Reference proteome</keyword>
<dbReference type="InterPro" id="IPR009833">
    <property type="entry name" value="DUF1398"/>
</dbReference>
<organism evidence="1 2">
    <name type="scientific">Tardiphaga alba</name>
    <dbReference type="NCBI Taxonomy" id="340268"/>
    <lineage>
        <taxon>Bacteria</taxon>
        <taxon>Pseudomonadati</taxon>
        <taxon>Pseudomonadota</taxon>
        <taxon>Alphaproteobacteria</taxon>
        <taxon>Hyphomicrobiales</taxon>
        <taxon>Nitrobacteraceae</taxon>
        <taxon>Tardiphaga</taxon>
    </lineage>
</organism>
<reference evidence="1 2" key="1">
    <citation type="submission" date="2019-02" db="EMBL/GenBank/DDBJ databases">
        <title>Emended description of the genus Rhodopseudomonas and description of Rhodopseudomonas albus sp. nov., a non-phototrophic, heavy-metal-tolerant bacterium isolated from garden soil.</title>
        <authorList>
            <person name="Bao Z."/>
            <person name="Cao W.W."/>
            <person name="Sato Y."/>
            <person name="Nishizawa T."/>
            <person name="Zhao J."/>
            <person name="Guo Y."/>
            <person name="Ohta H."/>
        </authorList>
    </citation>
    <scope>NUCLEOTIDE SEQUENCE [LARGE SCALE GENOMIC DNA]</scope>
    <source>
        <strain evidence="1 2">SK50-23</strain>
    </source>
</reference>
<dbReference type="Gene3D" id="3.30.1810.10">
    <property type="entry name" value="YdfO-like"/>
    <property type="match status" value="1"/>
</dbReference>
<sequence length="134" mass="14559">MTQELTDIAARCLHGSENNTMPFPVVVQTLAAAGFESYSIDFRKSEATYYLPDGTSITIPADSSNTNITATFDAESVNAAIKEAQALVPGYTYKGFCDKVRAAGCAGYMVSFSGHRAMYYGRTGETHTEMFPNR</sequence>
<dbReference type="Proteomes" id="UP000682843">
    <property type="component" value="Chromosome"/>
</dbReference>
<dbReference type="SUPFAM" id="SSF160419">
    <property type="entry name" value="YdfO-like"/>
    <property type="match status" value="1"/>
</dbReference>
<evidence type="ECO:0000313" key="1">
    <source>
        <dbReference type="EMBL" id="QUS41148.1"/>
    </source>
</evidence>
<accession>A0ABX8AFG1</accession>